<feature type="chain" id="PRO_5005891806" evidence="1">
    <location>
        <begin position="18"/>
        <end position="178"/>
    </location>
</feature>
<dbReference type="AlphaFoldDB" id="A0A0N4ZJ44"/>
<evidence type="ECO:0000313" key="2">
    <source>
        <dbReference type="Proteomes" id="UP000038045"/>
    </source>
</evidence>
<dbReference type="WBParaSite" id="PTRK_0000795600.1">
    <property type="protein sequence ID" value="PTRK_0000795600.1"/>
    <property type="gene ID" value="PTRK_0000795600"/>
</dbReference>
<proteinExistence type="predicted"/>
<evidence type="ECO:0000256" key="1">
    <source>
        <dbReference type="SAM" id="SignalP"/>
    </source>
</evidence>
<protein>
    <submittedName>
        <fullName evidence="3">Plasmodium vivax Vir protein</fullName>
    </submittedName>
</protein>
<accession>A0A0N4ZJ44</accession>
<name>A0A0N4ZJ44_PARTI</name>
<keyword evidence="1" id="KW-0732">Signal</keyword>
<keyword evidence="2" id="KW-1185">Reference proteome</keyword>
<organism evidence="2 3">
    <name type="scientific">Parastrongyloides trichosuri</name>
    <name type="common">Possum-specific nematode worm</name>
    <dbReference type="NCBI Taxonomy" id="131310"/>
    <lineage>
        <taxon>Eukaryota</taxon>
        <taxon>Metazoa</taxon>
        <taxon>Ecdysozoa</taxon>
        <taxon>Nematoda</taxon>
        <taxon>Chromadorea</taxon>
        <taxon>Rhabditida</taxon>
        <taxon>Tylenchina</taxon>
        <taxon>Panagrolaimomorpha</taxon>
        <taxon>Strongyloidoidea</taxon>
        <taxon>Strongyloididae</taxon>
        <taxon>Parastrongyloides</taxon>
    </lineage>
</organism>
<feature type="signal peptide" evidence="1">
    <location>
        <begin position="1"/>
        <end position="17"/>
    </location>
</feature>
<evidence type="ECO:0000313" key="3">
    <source>
        <dbReference type="WBParaSite" id="PTRK_0000795600.1"/>
    </source>
</evidence>
<dbReference type="Proteomes" id="UP000038045">
    <property type="component" value="Unplaced"/>
</dbReference>
<sequence length="178" mass="19429">MVSKTLALLLFIQSIYCLNEKSPSKVELNKENVLRHLNVNQVKEGNVSPKILAASSPIKCYSYIDGFSNLADRSQSKVSCNGNDNCVKYTETVNSASGTYEGCSSEFLNILYPNMGSHYYVPNNCSYVSTNDIAGNSISGTLCGCNNEDYCNSSTKTTMISGAFIMGMIYMIKGILNL</sequence>
<reference evidence="3" key="1">
    <citation type="submission" date="2017-02" db="UniProtKB">
        <authorList>
            <consortium name="WormBaseParasite"/>
        </authorList>
    </citation>
    <scope>IDENTIFICATION</scope>
</reference>